<feature type="region of interest" description="Disordered" evidence="7">
    <location>
        <begin position="226"/>
        <end position="259"/>
    </location>
</feature>
<dbReference type="OrthoDB" id="44867at2759"/>
<dbReference type="SUPFAM" id="SSF46942">
    <property type="entry name" value="Elongation factor TFIIS domain 2"/>
    <property type="match status" value="1"/>
</dbReference>
<keyword evidence="2" id="KW-0479">Metal-binding</keyword>
<evidence type="ECO:0000256" key="7">
    <source>
        <dbReference type="SAM" id="MobiDB-lite"/>
    </source>
</evidence>
<keyword evidence="4" id="KW-0862">Zinc</keyword>
<protein>
    <recommendedName>
        <fullName evidence="12">TFIIS N-terminal domain-containing protein</fullName>
    </recommendedName>
</protein>
<dbReference type="InterPro" id="IPR035441">
    <property type="entry name" value="TFIIS/LEDGF_dom_sf"/>
</dbReference>
<dbReference type="InterPro" id="IPR036575">
    <property type="entry name" value="TFIIS_cen_dom_sf"/>
</dbReference>
<reference evidence="10" key="1">
    <citation type="submission" date="2020-03" db="EMBL/GenBank/DDBJ databases">
        <title>Castanea mollissima Vanexum genome sequencing.</title>
        <authorList>
            <person name="Staton M."/>
        </authorList>
    </citation>
    <scope>NUCLEOTIDE SEQUENCE</scope>
    <source>
        <tissue evidence="10">Leaf</tissue>
    </source>
</reference>
<dbReference type="InterPro" id="IPR003618">
    <property type="entry name" value="TFIIS_cen_dom"/>
</dbReference>
<dbReference type="CDD" id="cd00183">
    <property type="entry name" value="TFIIS_I"/>
    <property type="match status" value="1"/>
</dbReference>
<evidence type="ECO:0000256" key="3">
    <source>
        <dbReference type="ARBA" id="ARBA00022771"/>
    </source>
</evidence>
<feature type="domain" description="TFIIS N-terminal" evidence="8">
    <location>
        <begin position="53"/>
        <end position="131"/>
    </location>
</feature>
<sequence length="426" mass="47438">MAGVFKFLSPKARPQPIDIQAAALWGVAAVTSALWIVQPFDWLKKTFLEKPAPEEKELAKFLIFPIPDLGAEESRCLDALQQLKNFPVTYQLLVSTQVGKRLRHLTKHPRKKIQSFASELMEIWKDIVIKETNKNRKNESLDVKDSVKVESVSAGTPKAEKDQKPFSVKVEKVSKAESIKVEKIDRNGTPSSEKASMSVGVKRERKFQSVDVVKIEKTDSAEKVKFEQRTKEEKQASGVKKPSLVPGAPPKLTSMVKSNDSVRDKVRESLCQAFSKVSDEADEEFKDEVNACDPIRVAVSVESLLFEKWGGSLGAQKAKYRSLMFNLRDGNNPDFRRRVLLGHIKPERLINMNTAEMASDKRQNENKKIEEKALFESSLSKHSSKSTSPLLSPHLLLLVVIALIHSSSSGFISIASSSLAISANGP</sequence>
<dbReference type="EMBL" id="JRKL02000668">
    <property type="protein sequence ID" value="KAF3969265.1"/>
    <property type="molecule type" value="Genomic_DNA"/>
</dbReference>
<feature type="compositionally biased region" description="Basic and acidic residues" evidence="7">
    <location>
        <begin position="226"/>
        <end position="235"/>
    </location>
</feature>
<gene>
    <name evidence="10" type="ORF">CMV_006934</name>
</gene>
<dbReference type="Pfam" id="PF07500">
    <property type="entry name" value="TFIIS_M"/>
    <property type="match status" value="1"/>
</dbReference>
<dbReference type="GO" id="GO:0005634">
    <property type="term" value="C:nucleus"/>
    <property type="evidence" value="ECO:0007669"/>
    <property type="project" value="UniProtKB-SubCell"/>
</dbReference>
<keyword evidence="11" id="KW-1185">Reference proteome</keyword>
<dbReference type="Proteomes" id="UP000737018">
    <property type="component" value="Unassembled WGS sequence"/>
</dbReference>
<proteinExistence type="predicted"/>
<evidence type="ECO:0000313" key="11">
    <source>
        <dbReference type="Proteomes" id="UP000737018"/>
    </source>
</evidence>
<evidence type="ECO:0000259" key="8">
    <source>
        <dbReference type="PROSITE" id="PS51319"/>
    </source>
</evidence>
<dbReference type="PANTHER" id="PTHR11477:SF0">
    <property type="entry name" value="IP08861P-RELATED"/>
    <property type="match status" value="1"/>
</dbReference>
<dbReference type="AlphaFoldDB" id="A0A8J4VSZ7"/>
<evidence type="ECO:0000256" key="5">
    <source>
        <dbReference type="ARBA" id="ARBA00023242"/>
    </source>
</evidence>
<dbReference type="Pfam" id="PF08711">
    <property type="entry name" value="Med26"/>
    <property type="match status" value="1"/>
</dbReference>
<dbReference type="Gene3D" id="1.10.472.30">
    <property type="entry name" value="Transcription elongation factor S-II, central domain"/>
    <property type="match status" value="1"/>
</dbReference>
<evidence type="ECO:0000313" key="10">
    <source>
        <dbReference type="EMBL" id="KAF3969265.1"/>
    </source>
</evidence>
<evidence type="ECO:0000259" key="9">
    <source>
        <dbReference type="PROSITE" id="PS51321"/>
    </source>
</evidence>
<dbReference type="GO" id="GO:0008270">
    <property type="term" value="F:zinc ion binding"/>
    <property type="evidence" value="ECO:0007669"/>
    <property type="project" value="UniProtKB-KW"/>
</dbReference>
<evidence type="ECO:0008006" key="12">
    <source>
        <dbReference type="Google" id="ProtNLM"/>
    </source>
</evidence>
<feature type="domain" description="TFIIS central" evidence="9">
    <location>
        <begin position="262"/>
        <end position="385"/>
    </location>
</feature>
<dbReference type="PROSITE" id="PS51321">
    <property type="entry name" value="TFIIS_CENTRAL"/>
    <property type="match status" value="1"/>
</dbReference>
<comment type="subcellular location">
    <subcellularLocation>
        <location evidence="1 6">Nucleus</location>
    </subcellularLocation>
</comment>
<keyword evidence="3" id="KW-0863">Zinc-finger</keyword>
<accession>A0A8J4VSZ7</accession>
<dbReference type="GO" id="GO:0006351">
    <property type="term" value="P:DNA-templated transcription"/>
    <property type="evidence" value="ECO:0007669"/>
    <property type="project" value="InterPro"/>
</dbReference>
<evidence type="ECO:0000256" key="6">
    <source>
        <dbReference type="PROSITE-ProRule" id="PRU00649"/>
    </source>
</evidence>
<dbReference type="SUPFAM" id="SSF47676">
    <property type="entry name" value="Conserved domain common to transcription factors TFIIS, elongin A, CRSP70"/>
    <property type="match status" value="1"/>
</dbReference>
<dbReference type="SMART" id="SM00510">
    <property type="entry name" value="TFS2M"/>
    <property type="match status" value="1"/>
</dbReference>
<comment type="caution">
    <text evidence="10">The sequence shown here is derived from an EMBL/GenBank/DDBJ whole genome shotgun (WGS) entry which is preliminary data.</text>
</comment>
<dbReference type="InterPro" id="IPR017923">
    <property type="entry name" value="TFIIS_N"/>
</dbReference>
<evidence type="ECO:0000256" key="2">
    <source>
        <dbReference type="ARBA" id="ARBA00022723"/>
    </source>
</evidence>
<dbReference type="PROSITE" id="PS51319">
    <property type="entry name" value="TFIIS_N"/>
    <property type="match status" value="1"/>
</dbReference>
<dbReference type="InterPro" id="IPR003617">
    <property type="entry name" value="TFIIS/CRSP70_N_sub"/>
</dbReference>
<organism evidence="10 11">
    <name type="scientific">Castanea mollissima</name>
    <name type="common">Chinese chestnut</name>
    <dbReference type="NCBI Taxonomy" id="60419"/>
    <lineage>
        <taxon>Eukaryota</taxon>
        <taxon>Viridiplantae</taxon>
        <taxon>Streptophyta</taxon>
        <taxon>Embryophyta</taxon>
        <taxon>Tracheophyta</taxon>
        <taxon>Spermatophyta</taxon>
        <taxon>Magnoliopsida</taxon>
        <taxon>eudicotyledons</taxon>
        <taxon>Gunneridae</taxon>
        <taxon>Pentapetalae</taxon>
        <taxon>rosids</taxon>
        <taxon>fabids</taxon>
        <taxon>Fagales</taxon>
        <taxon>Fagaceae</taxon>
        <taxon>Castanea</taxon>
    </lineage>
</organism>
<name>A0A8J4VSZ7_9ROSI</name>
<dbReference type="SMART" id="SM00509">
    <property type="entry name" value="TFS2N"/>
    <property type="match status" value="1"/>
</dbReference>
<evidence type="ECO:0000256" key="1">
    <source>
        <dbReference type="ARBA" id="ARBA00004123"/>
    </source>
</evidence>
<dbReference type="PANTHER" id="PTHR11477">
    <property type="entry name" value="TRANSCRIPTION FACTOR S-II ZINC FINGER DOMAIN-CONTAINING PROTEIN"/>
    <property type="match status" value="1"/>
</dbReference>
<keyword evidence="5 6" id="KW-0539">Nucleus</keyword>
<evidence type="ECO:0000256" key="4">
    <source>
        <dbReference type="ARBA" id="ARBA00022833"/>
    </source>
</evidence>
<dbReference type="Gene3D" id="1.20.930.10">
    <property type="entry name" value="Conserved domain common to transcription factors TFIIS, elongin A, CRSP70"/>
    <property type="match status" value="1"/>
</dbReference>